<dbReference type="PANTHER" id="PTHR34730:SF1">
    <property type="entry name" value="PARAQUAT-INDUCIBLE PROTEIN A"/>
    <property type="match status" value="1"/>
</dbReference>
<accession>A0AAD9D9Q5</accession>
<feature type="region of interest" description="Disordered" evidence="1">
    <location>
        <begin position="136"/>
        <end position="157"/>
    </location>
</feature>
<feature type="compositionally biased region" description="Low complexity" evidence="1">
    <location>
        <begin position="51"/>
        <end position="89"/>
    </location>
</feature>
<feature type="region of interest" description="Disordered" evidence="1">
    <location>
        <begin position="527"/>
        <end position="562"/>
    </location>
</feature>
<protein>
    <submittedName>
        <fullName evidence="3">Uncharacterized protein</fullName>
    </submittedName>
</protein>
<dbReference type="Proteomes" id="UP001224775">
    <property type="component" value="Unassembled WGS sequence"/>
</dbReference>
<dbReference type="EMBL" id="JATAAI010000018">
    <property type="protein sequence ID" value="KAK1739376.1"/>
    <property type="molecule type" value="Genomic_DNA"/>
</dbReference>
<feature type="compositionally biased region" description="Polar residues" evidence="1">
    <location>
        <begin position="136"/>
        <end position="154"/>
    </location>
</feature>
<evidence type="ECO:0000313" key="3">
    <source>
        <dbReference type="EMBL" id="KAK1739376.1"/>
    </source>
</evidence>
<dbReference type="AlphaFoldDB" id="A0AAD9D9Q5"/>
<evidence type="ECO:0000256" key="1">
    <source>
        <dbReference type="SAM" id="MobiDB-lite"/>
    </source>
</evidence>
<keyword evidence="2" id="KW-0472">Membrane</keyword>
<dbReference type="PANTHER" id="PTHR34730">
    <property type="entry name" value="UNNAMED PRODUCT"/>
    <property type="match status" value="1"/>
</dbReference>
<feature type="transmembrane region" description="Helical" evidence="2">
    <location>
        <begin position="472"/>
        <end position="491"/>
    </location>
</feature>
<evidence type="ECO:0000256" key="2">
    <source>
        <dbReference type="SAM" id="Phobius"/>
    </source>
</evidence>
<keyword evidence="2" id="KW-1133">Transmembrane helix</keyword>
<name>A0AAD9D9Q5_9STRA</name>
<comment type="caution">
    <text evidence="3">The sequence shown here is derived from an EMBL/GenBank/DDBJ whole genome shotgun (WGS) entry which is preliminary data.</text>
</comment>
<reference evidence="3" key="1">
    <citation type="submission" date="2023-06" db="EMBL/GenBank/DDBJ databases">
        <title>Survivors Of The Sea: Transcriptome response of Skeletonema marinoi to long-term dormancy.</title>
        <authorList>
            <person name="Pinder M.I.M."/>
            <person name="Kourtchenko O."/>
            <person name="Robertson E.K."/>
            <person name="Larsson T."/>
            <person name="Maumus F."/>
            <person name="Osuna-Cruz C.M."/>
            <person name="Vancaester E."/>
            <person name="Stenow R."/>
            <person name="Vandepoele K."/>
            <person name="Ploug H."/>
            <person name="Bruchert V."/>
            <person name="Godhe A."/>
            <person name="Topel M."/>
        </authorList>
    </citation>
    <scope>NUCLEOTIDE SEQUENCE</scope>
    <source>
        <strain evidence="3">R05AC</strain>
    </source>
</reference>
<proteinExistence type="predicted"/>
<feature type="transmembrane region" description="Helical" evidence="2">
    <location>
        <begin position="783"/>
        <end position="804"/>
    </location>
</feature>
<evidence type="ECO:0000313" key="4">
    <source>
        <dbReference type="Proteomes" id="UP001224775"/>
    </source>
</evidence>
<keyword evidence="4" id="KW-1185">Reference proteome</keyword>
<feature type="transmembrane region" description="Helical" evidence="2">
    <location>
        <begin position="592"/>
        <end position="614"/>
    </location>
</feature>
<organism evidence="3 4">
    <name type="scientific">Skeletonema marinoi</name>
    <dbReference type="NCBI Taxonomy" id="267567"/>
    <lineage>
        <taxon>Eukaryota</taxon>
        <taxon>Sar</taxon>
        <taxon>Stramenopiles</taxon>
        <taxon>Ochrophyta</taxon>
        <taxon>Bacillariophyta</taxon>
        <taxon>Coscinodiscophyceae</taxon>
        <taxon>Thalassiosirophycidae</taxon>
        <taxon>Thalassiosirales</taxon>
        <taxon>Skeletonemataceae</taxon>
        <taxon>Skeletonema</taxon>
        <taxon>Skeletonema marinoi-dohrnii complex</taxon>
    </lineage>
</organism>
<feature type="region of interest" description="Disordered" evidence="1">
    <location>
        <begin position="45"/>
        <end position="93"/>
    </location>
</feature>
<sequence>MADNTDTDLGAPLLDQNHDITLNGDSINLRDLLLGGSAGLNIHHEEETARTPRPSASASSVDNKSTTSNGGVEESSSSPGGTTDPSSLSLDDRSSFTATDYNLTQTIRRGRAIYYRAKRKLSSLVAALTRTSDDNNNVSDTINDGENSTRQITQKSSLSSSKSTAPFLKLLIPPLLIFNHIIFYQGQTQPMWNLAYSTNVTISATATTLKSKAAFDTLNLPHDYTFKHNENKIVETFTYMDAIRKLWNGEGLGDAQTFSKVAAALLVVFSGIWPHLKLLLVHFCWFFPFSHRLLLTSSLNPDASHAYDDRSDKQCCKSRDASTRNNSIWCANGHVHNTRNRRSPFLRVLSTLGKWSLADVLVVCILIAVLHLDWKVNPYEIRSGLENELPTILQYVKGKYPDVNKNCEQLLGYPCEIGKALVIHYPQCIACKTLVSNAYTHPDWTTSEGKDIMEGIELGGGGNAQLRVMGMIGTYFFCASVIMSILLSLLVDVLDEKDRKRVEDDLMDRKSELEFILPGEGEEDNLQLQENEAGSSPTSSSIPPPWDAFHQRHHSTTPSPQPAYRVTNSFQFATNNSGLRPPIPSPTTNSHLLKHVIMCLLSIISLPFVCYAVTLPTMQRLVYGGGPRLLHEVLGMEWEQEYSLITLVKTTGDAGGWDTFLMLTFGMFVVAGPIIRAVCLTIHACLGIPVALLQDCIERPRHRTTVRMALYHATSKLQKVLRPTIDFLGAFCSWEVLAVALIMIQLEMPSITSTIKQDDKCQEADPEHGRTCIEIEFNALDTFLIVIVSFFILVVASGIAMSLASSDDEQPLLQEGEKRYEYGQPIPRQRQVMRNNHVNRSGDERYLPLQQQQEGNEEVNPPDNGLEQIVFV</sequence>
<gene>
    <name evidence="3" type="ORF">QTG54_009919</name>
</gene>
<keyword evidence="2" id="KW-0812">Transmembrane</keyword>
<feature type="transmembrane region" description="Helical" evidence="2">
    <location>
        <begin position="660"/>
        <end position="693"/>
    </location>
</feature>